<protein>
    <submittedName>
        <fullName evidence="3">Caspase family protein</fullName>
    </submittedName>
</protein>
<name>A0ABV6I8H5_9RHOB</name>
<dbReference type="RefSeq" id="WP_377700144.1">
    <property type="nucleotide sequence ID" value="NZ_JBHLWE010000066.1"/>
</dbReference>
<accession>A0ABV6I8H5</accession>
<dbReference type="PANTHER" id="PTHR48104:SF30">
    <property type="entry name" value="METACASPASE-1"/>
    <property type="match status" value="1"/>
</dbReference>
<dbReference type="Proteomes" id="UP001589799">
    <property type="component" value="Unassembled WGS sequence"/>
</dbReference>
<sequence>MTRTTFESVTTNEFQEVVDDFPWTRRITEVHLHHTWRPRQRDYRGLPTLLGMWRYHTETKGWSDIAQHVTVAPDGTIWIGRNFNWAPASAIGFNGNATSGPFMIEMIGDFDHGRESPGDDQWQAVLKVMKSVQTHFNLPAEALRFHNEMSGKTCPGESLDKQQVIRQIADTALPSREGGRAREPFDARHGRVTQILRGMEPGARQTDDMSGAEHPTGEDDGRLLGRASSLGNLVIDPELVNHVINLRRGRFSSGGLIETDQGDVDRIFEEDLPAYINAQKARQRPAHLLFYAHGGLVPESGAVAGAMSQLSFWKRNEIYPVFFIWETGLGETIRQMLEDTVARPFGTPGTRAFFTDPLIEDLVRALQGGRIWDGMKFSAERASADDGGAAYVAAKTAEFQNAHQDDLAIHAVGHSAGAIFHAYFLHRLAHEGGRIKTAHFMAPAITNALFHAALAPLLGEKVGSLTLFTMRKALERADTVSPIYRKSLLYLIHGALERARNTPILGLETSLREDGQTRRIFGLNGDSSPVGSVVWSQSRDEAAGEASLSTTHGGFDNDPATLNSIVRRVLDRQRGEDIVPFSDQGRAADAMDPWSGQVDWPEHLQDFLSAAAAIPPQEGVLGQIPTKPSGTDGGPAKTQVQPVAGTSASGRRIALCIGIDAYERSPLNGCVNDARLWLRTLEGLGYTGELMLNGEATGDRIRRRVGDLVTGARPGESIVIQYAGHGTTMTDNDGDEVEDQCLCAVDCDSAPGGLVVDDELRQIFSGLMEGVALTCFFDCCHSGTATRAALRAQRSLRARSSARDLDIRPRYLPPSEAMKQNYRNRLPALRAGARSAAGPQREILFSACTATELAYENNGQGDFTRYANGVLSQGIGGVANRDFLDRVLLAFGEPRRQNPLLDCSPSRRMAPLLGV</sequence>
<dbReference type="SUPFAM" id="SSF53474">
    <property type="entry name" value="alpha/beta-Hydrolases"/>
    <property type="match status" value="1"/>
</dbReference>
<dbReference type="Gene3D" id="3.40.50.1460">
    <property type="match status" value="1"/>
</dbReference>
<comment type="caution">
    <text evidence="3">The sequence shown here is derived from an EMBL/GenBank/DDBJ whole genome shotgun (WGS) entry which is preliminary data.</text>
</comment>
<dbReference type="EMBL" id="JBHLWE010000066">
    <property type="protein sequence ID" value="MFC0342528.1"/>
    <property type="molecule type" value="Genomic_DNA"/>
</dbReference>
<dbReference type="SUPFAM" id="SSF55846">
    <property type="entry name" value="N-acetylmuramoyl-L-alanine amidase-like"/>
    <property type="match status" value="1"/>
</dbReference>
<dbReference type="Pfam" id="PF00656">
    <property type="entry name" value="Peptidase_C14"/>
    <property type="match status" value="1"/>
</dbReference>
<feature type="region of interest" description="Disordered" evidence="1">
    <location>
        <begin position="199"/>
        <end position="220"/>
    </location>
</feature>
<dbReference type="Gene3D" id="3.40.80.10">
    <property type="entry name" value="Peptidoglycan recognition protein-like"/>
    <property type="match status" value="1"/>
</dbReference>
<dbReference type="CDD" id="cd06583">
    <property type="entry name" value="PGRP"/>
    <property type="match status" value="1"/>
</dbReference>
<proteinExistence type="predicted"/>
<dbReference type="InterPro" id="IPR002502">
    <property type="entry name" value="Amidase_domain"/>
</dbReference>
<evidence type="ECO:0000259" key="2">
    <source>
        <dbReference type="SMART" id="SM00701"/>
    </source>
</evidence>
<feature type="domain" description="Peptidoglycan recognition protein family" evidence="2">
    <location>
        <begin position="9"/>
        <end position="150"/>
    </location>
</feature>
<organism evidence="3 4">
    <name type="scientific">Paracoccus niistensis</name>
    <dbReference type="NCBI Taxonomy" id="632935"/>
    <lineage>
        <taxon>Bacteria</taxon>
        <taxon>Pseudomonadati</taxon>
        <taxon>Pseudomonadota</taxon>
        <taxon>Alphaproteobacteria</taxon>
        <taxon>Rhodobacterales</taxon>
        <taxon>Paracoccaceae</taxon>
        <taxon>Paracoccus</taxon>
    </lineage>
</organism>
<evidence type="ECO:0000313" key="4">
    <source>
        <dbReference type="Proteomes" id="UP001589799"/>
    </source>
</evidence>
<dbReference type="InterPro" id="IPR036505">
    <property type="entry name" value="Amidase/PGRP_sf"/>
</dbReference>
<dbReference type="InterPro" id="IPR011600">
    <property type="entry name" value="Pept_C14_caspase"/>
</dbReference>
<dbReference type="InterPro" id="IPR050452">
    <property type="entry name" value="Metacaspase"/>
</dbReference>
<keyword evidence="4" id="KW-1185">Reference proteome</keyword>
<dbReference type="PANTHER" id="PTHR48104">
    <property type="entry name" value="METACASPASE-4"/>
    <property type="match status" value="1"/>
</dbReference>
<dbReference type="InterPro" id="IPR029058">
    <property type="entry name" value="AB_hydrolase_fold"/>
</dbReference>
<feature type="region of interest" description="Disordered" evidence="1">
    <location>
        <begin position="619"/>
        <end position="644"/>
    </location>
</feature>
<evidence type="ECO:0000256" key="1">
    <source>
        <dbReference type="SAM" id="MobiDB-lite"/>
    </source>
</evidence>
<evidence type="ECO:0000313" key="3">
    <source>
        <dbReference type="EMBL" id="MFC0342528.1"/>
    </source>
</evidence>
<dbReference type="InterPro" id="IPR029030">
    <property type="entry name" value="Caspase-like_dom_sf"/>
</dbReference>
<dbReference type="SUPFAM" id="SSF52129">
    <property type="entry name" value="Caspase-like"/>
    <property type="match status" value="1"/>
</dbReference>
<gene>
    <name evidence="3" type="ORF">ACFFII_17425</name>
</gene>
<reference evidence="3 4" key="1">
    <citation type="submission" date="2024-09" db="EMBL/GenBank/DDBJ databases">
        <authorList>
            <person name="Sun Q."/>
            <person name="Mori K."/>
        </authorList>
    </citation>
    <scope>NUCLEOTIDE SEQUENCE [LARGE SCALE GENOMIC DNA]</scope>
    <source>
        <strain evidence="3 4">KCTC 22789</strain>
    </source>
</reference>
<dbReference type="SMART" id="SM00701">
    <property type="entry name" value="PGRP"/>
    <property type="match status" value="1"/>
</dbReference>
<dbReference type="InterPro" id="IPR006619">
    <property type="entry name" value="PGRP_domain_met/bac"/>
</dbReference>